<dbReference type="CDD" id="cd11393">
    <property type="entry name" value="bHLH_AtbHLH_like"/>
    <property type="match status" value="1"/>
</dbReference>
<dbReference type="AlphaFoldDB" id="A0ABD1VVK6"/>
<dbReference type="Proteomes" id="UP001604336">
    <property type="component" value="Unassembled WGS sequence"/>
</dbReference>
<evidence type="ECO:0000256" key="3">
    <source>
        <dbReference type="ARBA" id="ARBA00023125"/>
    </source>
</evidence>
<dbReference type="InterPro" id="IPR045843">
    <property type="entry name" value="IND-like"/>
</dbReference>
<dbReference type="InterPro" id="IPR036638">
    <property type="entry name" value="HLH_DNA-bd_sf"/>
</dbReference>
<keyword evidence="8" id="KW-1185">Reference proteome</keyword>
<feature type="region of interest" description="Disordered" evidence="6">
    <location>
        <begin position="331"/>
        <end position="380"/>
    </location>
</feature>
<keyword evidence="3 7" id="KW-0238">DNA-binding</keyword>
<sequence length="563" mass="61706">MAEECINESAAATSSSLYNWWPDLHANSISSWSTNNPWSQPNNSSNSSCEEDVSLFTTYTNVSNQSGISVESSHTLVESVSTNELVGETGSVNQHWSQVVLTGGSSGELQNSQDVGENLVDEFSSKNFPIRMFDPPYDYLKKMDNGWDFTSSLYLNCTNKQLNESSVETERLSKLSNSVCNHQFGSCSCNTSLSSILKHSVNSLTSSGVNMDRNFSSMSCRNGHEMKVENIQGGSEVRGTAFPRLFSSTNGGTDFQMSSNIKNTAVGGDRGKYHSGLMLPDTQWNDSKTLADLMTFSSYSNKPLMDVNSSKSHLETLNLSDSKKREFQSTIATSSTVTRSNGRVQRIRSEAKKKRSEESSGTVVKKPMLQHPTVSSTKTQVPKVKLTEKITTLQQIVSPFGKTDTASVLWEAICCVKFLQGQIQLLSNPYMKSNSCKDPWGGVDRGDMEADLRSRGLCLVPISCTPQIYGDINGSDYFTPPFRGCLHNTSGRMNGGPIDPGFHELSRVLAGSGMLVKGATAYPGVIITTCTSHLSTVERITRLLFYSTTFVHVIHSLTERSSD</sequence>
<reference evidence="8" key="1">
    <citation type="submission" date="2024-07" db="EMBL/GenBank/DDBJ databases">
        <title>Two chromosome-level genome assemblies of Korean endemic species Abeliophyllum distichum and Forsythia ovata (Oleaceae).</title>
        <authorList>
            <person name="Jang H."/>
        </authorList>
    </citation>
    <scope>NUCLEOTIDE SEQUENCE [LARGE SCALE GENOMIC DNA]</scope>
</reference>
<dbReference type="GO" id="GO:0003677">
    <property type="term" value="F:DNA binding"/>
    <property type="evidence" value="ECO:0007669"/>
    <property type="project" value="UniProtKB-KW"/>
</dbReference>
<dbReference type="PANTHER" id="PTHR16223">
    <property type="entry name" value="TRANSCRIPTION FACTOR BHLH83-RELATED"/>
    <property type="match status" value="1"/>
</dbReference>
<evidence type="ECO:0000256" key="1">
    <source>
        <dbReference type="ARBA" id="ARBA00004123"/>
    </source>
</evidence>
<comment type="subcellular location">
    <subcellularLocation>
        <location evidence="1">Nucleus</location>
    </subcellularLocation>
</comment>
<dbReference type="EMBL" id="JBFOLK010000001">
    <property type="protein sequence ID" value="KAL2541327.1"/>
    <property type="molecule type" value="Genomic_DNA"/>
</dbReference>
<keyword evidence="2" id="KW-0805">Transcription regulation</keyword>
<dbReference type="InterPro" id="IPR045239">
    <property type="entry name" value="bHLH95_bHLH"/>
</dbReference>
<evidence type="ECO:0000313" key="7">
    <source>
        <dbReference type="EMBL" id="KAL2541327.1"/>
    </source>
</evidence>
<organism evidence="7 8">
    <name type="scientific">Abeliophyllum distichum</name>
    <dbReference type="NCBI Taxonomy" id="126358"/>
    <lineage>
        <taxon>Eukaryota</taxon>
        <taxon>Viridiplantae</taxon>
        <taxon>Streptophyta</taxon>
        <taxon>Embryophyta</taxon>
        <taxon>Tracheophyta</taxon>
        <taxon>Spermatophyta</taxon>
        <taxon>Magnoliopsida</taxon>
        <taxon>eudicotyledons</taxon>
        <taxon>Gunneridae</taxon>
        <taxon>Pentapetalae</taxon>
        <taxon>asterids</taxon>
        <taxon>lamiids</taxon>
        <taxon>Lamiales</taxon>
        <taxon>Oleaceae</taxon>
        <taxon>Forsythieae</taxon>
        <taxon>Abeliophyllum</taxon>
    </lineage>
</organism>
<protein>
    <submittedName>
        <fullName evidence="7">Basic helix-loop-helix (BHLH) DNA-binding superfamily protein</fullName>
    </submittedName>
</protein>
<keyword evidence="5" id="KW-0539">Nucleus</keyword>
<proteinExistence type="predicted"/>
<evidence type="ECO:0000256" key="6">
    <source>
        <dbReference type="SAM" id="MobiDB-lite"/>
    </source>
</evidence>
<comment type="caution">
    <text evidence="7">The sequence shown here is derived from an EMBL/GenBank/DDBJ whole genome shotgun (WGS) entry which is preliminary data.</text>
</comment>
<evidence type="ECO:0000256" key="2">
    <source>
        <dbReference type="ARBA" id="ARBA00023015"/>
    </source>
</evidence>
<keyword evidence="4" id="KW-0804">Transcription</keyword>
<evidence type="ECO:0000256" key="5">
    <source>
        <dbReference type="ARBA" id="ARBA00023242"/>
    </source>
</evidence>
<dbReference type="SUPFAM" id="SSF47459">
    <property type="entry name" value="HLH, helix-loop-helix DNA-binding domain"/>
    <property type="match status" value="1"/>
</dbReference>
<name>A0ABD1VVK6_9LAMI</name>
<evidence type="ECO:0000256" key="4">
    <source>
        <dbReference type="ARBA" id="ARBA00023163"/>
    </source>
</evidence>
<feature type="compositionally biased region" description="Basic and acidic residues" evidence="6">
    <location>
        <begin position="347"/>
        <end position="358"/>
    </location>
</feature>
<evidence type="ECO:0000313" key="8">
    <source>
        <dbReference type="Proteomes" id="UP001604336"/>
    </source>
</evidence>
<feature type="compositionally biased region" description="Polar residues" evidence="6">
    <location>
        <begin position="331"/>
        <end position="343"/>
    </location>
</feature>
<dbReference type="PANTHER" id="PTHR16223:SF362">
    <property type="entry name" value="OS02G0671300 PROTEIN"/>
    <property type="match status" value="1"/>
</dbReference>
<dbReference type="GO" id="GO:0005634">
    <property type="term" value="C:nucleus"/>
    <property type="evidence" value="ECO:0007669"/>
    <property type="project" value="UniProtKB-SubCell"/>
</dbReference>
<gene>
    <name evidence="7" type="ORF">Adt_02305</name>
</gene>
<accession>A0ABD1VVK6</accession>